<comment type="pathway">
    <text evidence="3 11">Carbohydrate metabolism; pentose and glucuronate interconversion.</text>
</comment>
<dbReference type="PANTHER" id="PTHR30387:SF2">
    <property type="entry name" value="MANNONATE DEHYDRATASE"/>
    <property type="match status" value="1"/>
</dbReference>
<evidence type="ECO:0000256" key="6">
    <source>
        <dbReference type="ARBA" id="ARBA00016339"/>
    </source>
</evidence>
<gene>
    <name evidence="11" type="primary">uxuA</name>
    <name evidence="12" type="ORF">MARGE09_P0403</name>
</gene>
<dbReference type="PIRSF" id="PIRSF016049">
    <property type="entry name" value="Man_dehyd"/>
    <property type="match status" value="1"/>
</dbReference>
<keyword evidence="7 11" id="KW-0408">Iron</keyword>
<accession>A0AAN1WEN0</accession>
<evidence type="ECO:0000313" key="12">
    <source>
        <dbReference type="EMBL" id="BCD96204.1"/>
    </source>
</evidence>
<dbReference type="PANTHER" id="PTHR30387">
    <property type="entry name" value="MANNONATE DEHYDRATASE"/>
    <property type="match status" value="1"/>
</dbReference>
<comment type="similarity">
    <text evidence="4 11">Belongs to the mannonate dehydratase family.</text>
</comment>
<evidence type="ECO:0000256" key="2">
    <source>
        <dbReference type="ARBA" id="ARBA00002713"/>
    </source>
</evidence>
<dbReference type="NCBIfam" id="NF003027">
    <property type="entry name" value="PRK03906.1"/>
    <property type="match status" value="1"/>
</dbReference>
<proteinExistence type="inferred from homology"/>
<evidence type="ECO:0000256" key="5">
    <source>
        <dbReference type="ARBA" id="ARBA00012927"/>
    </source>
</evidence>
<dbReference type="GO" id="GO:0042840">
    <property type="term" value="P:D-glucuronate catabolic process"/>
    <property type="evidence" value="ECO:0007669"/>
    <property type="project" value="TreeGrafter"/>
</dbReference>
<dbReference type="GO" id="GO:0008927">
    <property type="term" value="F:mannonate dehydratase activity"/>
    <property type="evidence" value="ECO:0007669"/>
    <property type="project" value="UniProtKB-UniRule"/>
</dbReference>
<keyword evidence="9 11" id="KW-0456">Lyase</keyword>
<evidence type="ECO:0000256" key="1">
    <source>
        <dbReference type="ARBA" id="ARBA00001794"/>
    </source>
</evidence>
<organism evidence="12 13">
    <name type="scientific">Marinagarivorans cellulosilyticus</name>
    <dbReference type="NCBI Taxonomy" id="2721545"/>
    <lineage>
        <taxon>Bacteria</taxon>
        <taxon>Pseudomonadati</taxon>
        <taxon>Pseudomonadota</taxon>
        <taxon>Gammaproteobacteria</taxon>
        <taxon>Cellvibrionales</taxon>
        <taxon>Cellvibrionaceae</taxon>
        <taxon>Marinagarivorans</taxon>
    </lineage>
</organism>
<dbReference type="GO" id="GO:0030145">
    <property type="term" value="F:manganese ion binding"/>
    <property type="evidence" value="ECO:0007669"/>
    <property type="project" value="TreeGrafter"/>
</dbReference>
<dbReference type="RefSeq" id="WP_236985710.1">
    <property type="nucleotide sequence ID" value="NZ_AP023086.1"/>
</dbReference>
<dbReference type="Proteomes" id="UP001320119">
    <property type="component" value="Chromosome"/>
</dbReference>
<dbReference type="AlphaFoldDB" id="A0AAN1WEN0"/>
<evidence type="ECO:0000256" key="9">
    <source>
        <dbReference type="ARBA" id="ARBA00023239"/>
    </source>
</evidence>
<evidence type="ECO:0000256" key="7">
    <source>
        <dbReference type="ARBA" id="ARBA00023004"/>
    </source>
</evidence>
<evidence type="ECO:0000256" key="4">
    <source>
        <dbReference type="ARBA" id="ARBA00007389"/>
    </source>
</evidence>
<comment type="catalytic activity">
    <reaction evidence="1 11">
        <text>D-mannonate = 2-dehydro-3-deoxy-D-gluconate + H2O</text>
        <dbReference type="Rhea" id="RHEA:20097"/>
        <dbReference type="ChEBI" id="CHEBI:15377"/>
        <dbReference type="ChEBI" id="CHEBI:17767"/>
        <dbReference type="ChEBI" id="CHEBI:57990"/>
        <dbReference type="EC" id="4.2.1.8"/>
    </reaction>
</comment>
<dbReference type="Pfam" id="PF03786">
    <property type="entry name" value="UxuA"/>
    <property type="match status" value="1"/>
</dbReference>
<evidence type="ECO:0000256" key="8">
    <source>
        <dbReference type="ARBA" id="ARBA00023211"/>
    </source>
</evidence>
<dbReference type="KEGG" id="marq:MARGE09_P0403"/>
<comment type="function">
    <text evidence="2 11">Catalyzes the dehydration of D-mannonate.</text>
</comment>
<evidence type="ECO:0000256" key="10">
    <source>
        <dbReference type="ARBA" id="ARBA00033474"/>
    </source>
</evidence>
<dbReference type="EC" id="4.2.1.8" evidence="5 11"/>
<name>A0AAN1WEN0_9GAMM</name>
<dbReference type="GO" id="GO:0008198">
    <property type="term" value="F:ferrous iron binding"/>
    <property type="evidence" value="ECO:0007669"/>
    <property type="project" value="TreeGrafter"/>
</dbReference>
<keyword evidence="8 11" id="KW-0464">Manganese</keyword>
<dbReference type="InterPro" id="IPR004628">
    <property type="entry name" value="Man_deHydtase"/>
</dbReference>
<dbReference type="SUPFAM" id="SSF51658">
    <property type="entry name" value="Xylose isomerase-like"/>
    <property type="match status" value="1"/>
</dbReference>
<evidence type="ECO:0000256" key="11">
    <source>
        <dbReference type="HAMAP-Rule" id="MF_00106"/>
    </source>
</evidence>
<dbReference type="HAMAP" id="MF_00106">
    <property type="entry name" value="UxuA"/>
    <property type="match status" value="1"/>
</dbReference>
<dbReference type="Gene3D" id="3.20.20.150">
    <property type="entry name" value="Divalent-metal-dependent TIM barrel enzymes"/>
    <property type="match status" value="2"/>
</dbReference>
<keyword evidence="13" id="KW-1185">Reference proteome</keyword>
<dbReference type="InterPro" id="IPR036237">
    <property type="entry name" value="Xyl_isomerase-like_sf"/>
</dbReference>
<protein>
    <recommendedName>
        <fullName evidence="6 11">Mannonate dehydratase</fullName>
        <ecNumber evidence="5 11">4.2.1.8</ecNumber>
    </recommendedName>
    <alternativeName>
        <fullName evidence="10 11">D-mannonate hydro-lyase</fullName>
    </alternativeName>
</protein>
<comment type="cofactor">
    <cofactor evidence="11">
        <name>Fe(2+)</name>
        <dbReference type="ChEBI" id="CHEBI:29033"/>
    </cofactor>
    <cofactor evidence="11">
        <name>Mn(2+)</name>
        <dbReference type="ChEBI" id="CHEBI:29035"/>
    </cofactor>
</comment>
<dbReference type="NCBIfam" id="TIGR00695">
    <property type="entry name" value="uxuA"/>
    <property type="match status" value="1"/>
</dbReference>
<evidence type="ECO:0000256" key="3">
    <source>
        <dbReference type="ARBA" id="ARBA00004892"/>
    </source>
</evidence>
<evidence type="ECO:0000313" key="13">
    <source>
        <dbReference type="Proteomes" id="UP001320119"/>
    </source>
</evidence>
<sequence length="398" mass="44253">MQETWRWFGPSDSISLQKIAQAGATGIVSALHQVPTGALWQAEDIAQQKKQIEDAGLEWSVIESIPVHNDIKTRTGNFEAYIENYKQSVINAGNAGIKTICYNFMPVVDWTRTNLNYTLKNASQALRFEMTDFAAYDVYLLERPKAEQDYSSDVLARAKSRFSAMSNDEKILLEKNIIAGLPGGEGSYTRDTIRAAIQQFIALGTEQFRKHLFLFLQEIIPAAESVGVKMCIHPDDPPFSLFGLPRIVSTAEDARKLLNAVPSPSNGLTLCAGSYGARGDNNLTAMANEFGNRIYFVHLRNVKREQDGSFYEADHLDGDNDMVGLINALLCEERRRSSAGESDCSIPMRPDHGHLMADELNTEGVKPGYSYTGRMKGLAELRGVIHTLEVLHKHQHAL</sequence>
<reference evidence="12 13" key="1">
    <citation type="journal article" date="2022" name="IScience">
        <title>An ultrasensitive nanofiber-based assay for enzymatic hydrolysis and deep-sea microbial degradation of cellulose.</title>
        <authorList>
            <person name="Tsudome M."/>
            <person name="Tachioka M."/>
            <person name="Miyazaki M."/>
            <person name="Uchimura K."/>
            <person name="Tsuda M."/>
            <person name="Takaki Y."/>
            <person name="Deguchi S."/>
        </authorList>
    </citation>
    <scope>NUCLEOTIDE SEQUENCE [LARGE SCALE GENOMIC DNA]</scope>
    <source>
        <strain evidence="12 13">GE09</strain>
    </source>
</reference>
<dbReference type="EMBL" id="AP023086">
    <property type="protein sequence ID" value="BCD96204.1"/>
    <property type="molecule type" value="Genomic_DNA"/>
</dbReference>